<dbReference type="KEGG" id="blr:BRLA_c013410"/>
<name>A0A075R7Y2_BRELA</name>
<dbReference type="SUPFAM" id="SSF48371">
    <property type="entry name" value="ARM repeat"/>
    <property type="match status" value="1"/>
</dbReference>
<organism evidence="2 3">
    <name type="scientific">Brevibacillus laterosporus LMG 15441</name>
    <dbReference type="NCBI Taxonomy" id="1042163"/>
    <lineage>
        <taxon>Bacteria</taxon>
        <taxon>Bacillati</taxon>
        <taxon>Bacillota</taxon>
        <taxon>Bacilli</taxon>
        <taxon>Bacillales</taxon>
        <taxon>Paenibacillaceae</taxon>
        <taxon>Brevibacillus</taxon>
    </lineage>
</organism>
<dbReference type="PANTHER" id="PTHR12697:SF37">
    <property type="entry name" value="CONSERVED VIRULENCE FACTOR C"/>
    <property type="match status" value="1"/>
</dbReference>
<evidence type="ECO:0000313" key="3">
    <source>
        <dbReference type="Proteomes" id="UP000005850"/>
    </source>
</evidence>
<feature type="domain" description="Scaffold protein Nfu/NifU N-terminal" evidence="1">
    <location>
        <begin position="4"/>
        <end position="90"/>
    </location>
</feature>
<dbReference type="Pfam" id="PF08712">
    <property type="entry name" value="Nfu_N"/>
    <property type="match status" value="1"/>
</dbReference>
<keyword evidence="3" id="KW-1185">Reference proteome</keyword>
<dbReference type="SMART" id="SM00567">
    <property type="entry name" value="EZ_HEAT"/>
    <property type="match status" value="4"/>
</dbReference>
<dbReference type="Pfam" id="PF13646">
    <property type="entry name" value="HEAT_2"/>
    <property type="match status" value="1"/>
</dbReference>
<proteinExistence type="predicted"/>
<accession>A0A075R7Y2</accession>
<dbReference type="InterPro" id="IPR004155">
    <property type="entry name" value="PBS_lyase_HEAT"/>
</dbReference>
<dbReference type="InterPro" id="IPR011989">
    <property type="entry name" value="ARM-like"/>
</dbReference>
<dbReference type="SMART" id="SM00932">
    <property type="entry name" value="Nfu_N"/>
    <property type="match status" value="1"/>
</dbReference>
<gene>
    <name evidence="2" type="ORF">BRLA_c013410</name>
</gene>
<dbReference type="HOGENOM" id="CLU_733295_0_0_9"/>
<dbReference type="Gene3D" id="1.25.10.10">
    <property type="entry name" value="Leucine-rich Repeat Variant"/>
    <property type="match status" value="1"/>
</dbReference>
<dbReference type="InterPro" id="IPR016024">
    <property type="entry name" value="ARM-type_fold"/>
</dbReference>
<evidence type="ECO:0000313" key="2">
    <source>
        <dbReference type="EMBL" id="AIG25680.1"/>
    </source>
</evidence>
<dbReference type="InterPro" id="IPR036498">
    <property type="entry name" value="Nfu/NifU_N_sf"/>
</dbReference>
<dbReference type="Pfam" id="PF13769">
    <property type="entry name" value="Virulence_fact"/>
    <property type="match status" value="1"/>
</dbReference>
<dbReference type="GO" id="GO:0016491">
    <property type="term" value="F:oxidoreductase activity"/>
    <property type="evidence" value="ECO:0007669"/>
    <property type="project" value="TreeGrafter"/>
</dbReference>
<dbReference type="eggNOG" id="COG1413">
    <property type="taxonomic scope" value="Bacteria"/>
</dbReference>
<dbReference type="PANTHER" id="PTHR12697">
    <property type="entry name" value="PBS LYASE HEAT-LIKE PROTEIN"/>
    <property type="match status" value="1"/>
</dbReference>
<dbReference type="AlphaFoldDB" id="A0A075R7Y2"/>
<dbReference type="STRING" id="1042163.BRLA_c013410"/>
<dbReference type="RefSeq" id="WP_003338281.1">
    <property type="nucleotide sequence ID" value="NZ_CP007806.1"/>
</dbReference>
<dbReference type="InterPro" id="IPR014824">
    <property type="entry name" value="Nfu/NifU_N"/>
</dbReference>
<evidence type="ECO:0000259" key="1">
    <source>
        <dbReference type="SMART" id="SM00932"/>
    </source>
</evidence>
<sequence length="377" mass="42296">MKIRSIEPTPSPNTMKLTLDEQLPNGVQHNFTQKTKGQAPQYIQKLLGIEGVKGVFQVVDFIALERLSNAAWQPILAEAKEILGAEEMSSNDWAHNQEEAPAFGELQVYVQMFRDIPMQVKVIANGEETRTGLPERFAKMAMQAGVSSPNLITERQWVEQGARYGNAKEVGEEVAQELDAAYDEARLQALLQVALAQGGQQELPKPQPPLKVTIEMFTDPDWRKRYAVLERMEPTEEDLSLMKKALEDEKASIRRLAVVYLGMIGTEEVLPLLYLALRDASPSVRRTAGDTLSDLGNPKAIPAMIEALRDSNKLVRWRAARFLYEVGDESALPALHQAEEDREFEISLQIKLAIERIEGGEEASGTVWQQMTNRSRE</sequence>
<dbReference type="EMBL" id="CP007806">
    <property type="protein sequence ID" value="AIG25680.1"/>
    <property type="molecule type" value="Genomic_DNA"/>
</dbReference>
<dbReference type="InterPro" id="IPR025989">
    <property type="entry name" value="Virulence_F_dom"/>
</dbReference>
<dbReference type="SUPFAM" id="SSF110836">
    <property type="entry name" value="Hypothetical protein SAV1430"/>
    <property type="match status" value="1"/>
</dbReference>
<dbReference type="Gene3D" id="3.30.1370.70">
    <property type="entry name" value="Scaffold protein Nfu/NifU, N-terminal domain"/>
    <property type="match status" value="1"/>
</dbReference>
<reference evidence="2 3" key="1">
    <citation type="journal article" date="2011" name="J. Bacteriol.">
        <title>Genome sequence of Brevibacillus laterosporus LMG 15441, a pathogen of invertebrates.</title>
        <authorList>
            <person name="Djukic M."/>
            <person name="Poehlein A."/>
            <person name="Thurmer A."/>
            <person name="Daniel R."/>
        </authorList>
    </citation>
    <scope>NUCLEOTIDE SEQUENCE [LARGE SCALE GENOMIC DNA]</scope>
    <source>
        <strain evidence="2 3">LMG 15441</strain>
    </source>
</reference>
<protein>
    <recommendedName>
        <fullName evidence="1">Scaffold protein Nfu/NifU N-terminal domain-containing protein</fullName>
    </recommendedName>
</protein>
<dbReference type="Proteomes" id="UP000005850">
    <property type="component" value="Chromosome"/>
</dbReference>